<organism evidence="1 2">
    <name type="scientific">Mycena rosella</name>
    <name type="common">Pink bonnet</name>
    <name type="synonym">Agaricus rosellus</name>
    <dbReference type="NCBI Taxonomy" id="1033263"/>
    <lineage>
        <taxon>Eukaryota</taxon>
        <taxon>Fungi</taxon>
        <taxon>Dikarya</taxon>
        <taxon>Basidiomycota</taxon>
        <taxon>Agaricomycotina</taxon>
        <taxon>Agaricomycetes</taxon>
        <taxon>Agaricomycetidae</taxon>
        <taxon>Agaricales</taxon>
        <taxon>Marasmiineae</taxon>
        <taxon>Mycenaceae</taxon>
        <taxon>Mycena</taxon>
    </lineage>
</organism>
<dbReference type="EMBL" id="JARKIE010000139">
    <property type="protein sequence ID" value="KAJ7677364.1"/>
    <property type="molecule type" value="Genomic_DNA"/>
</dbReference>
<keyword evidence="2" id="KW-1185">Reference proteome</keyword>
<proteinExistence type="predicted"/>
<evidence type="ECO:0000313" key="2">
    <source>
        <dbReference type="Proteomes" id="UP001221757"/>
    </source>
</evidence>
<dbReference type="AlphaFoldDB" id="A0AAD7G8B1"/>
<reference evidence="1" key="1">
    <citation type="submission" date="2023-03" db="EMBL/GenBank/DDBJ databases">
        <title>Massive genome expansion in bonnet fungi (Mycena s.s.) driven by repeated elements and novel gene families across ecological guilds.</title>
        <authorList>
            <consortium name="Lawrence Berkeley National Laboratory"/>
            <person name="Harder C.B."/>
            <person name="Miyauchi S."/>
            <person name="Viragh M."/>
            <person name="Kuo A."/>
            <person name="Thoen E."/>
            <person name="Andreopoulos B."/>
            <person name="Lu D."/>
            <person name="Skrede I."/>
            <person name="Drula E."/>
            <person name="Henrissat B."/>
            <person name="Morin E."/>
            <person name="Kohler A."/>
            <person name="Barry K."/>
            <person name="LaButti K."/>
            <person name="Morin E."/>
            <person name="Salamov A."/>
            <person name="Lipzen A."/>
            <person name="Mereny Z."/>
            <person name="Hegedus B."/>
            <person name="Baldrian P."/>
            <person name="Stursova M."/>
            <person name="Weitz H."/>
            <person name="Taylor A."/>
            <person name="Grigoriev I.V."/>
            <person name="Nagy L.G."/>
            <person name="Martin F."/>
            <person name="Kauserud H."/>
        </authorList>
    </citation>
    <scope>NUCLEOTIDE SEQUENCE</scope>
    <source>
        <strain evidence="1">CBHHK067</strain>
    </source>
</reference>
<gene>
    <name evidence="1" type="ORF">B0H17DRAFT_1207122</name>
</gene>
<name>A0AAD7G8B1_MYCRO</name>
<comment type="caution">
    <text evidence="1">The sequence shown here is derived from an EMBL/GenBank/DDBJ whole genome shotgun (WGS) entry which is preliminary data.</text>
</comment>
<protein>
    <submittedName>
        <fullName evidence="1">Uncharacterized protein</fullName>
    </submittedName>
</protein>
<dbReference type="Proteomes" id="UP001221757">
    <property type="component" value="Unassembled WGS sequence"/>
</dbReference>
<accession>A0AAD7G8B1</accession>
<evidence type="ECO:0000313" key="1">
    <source>
        <dbReference type="EMBL" id="KAJ7677364.1"/>
    </source>
</evidence>
<sequence length="186" mass="20675">MSHLIPQDSLAHQRPPLMHVWQARRYLRSPYATYDLCPLCAPDYQAELAMTRPMESPSEQGDYSPTPPQWVCFRVAIPFPPSQAIPWSSIRDVPVAAISSLRYFCNTTLSFRLCTGQAIMVGVRSPAVGPLVVRPPLPETSTDLVVALPEVFGKLIRVRELLRLGCRDCSCSGAILVRNRSVSLVI</sequence>